<keyword evidence="4" id="KW-1185">Reference proteome</keyword>
<dbReference type="STRING" id="1601833.SAMN05518684_1036"/>
<dbReference type="GO" id="GO:0032259">
    <property type="term" value="P:methylation"/>
    <property type="evidence" value="ECO:0007669"/>
    <property type="project" value="UniProtKB-KW"/>
</dbReference>
<proteinExistence type="predicted"/>
<reference evidence="4" key="1">
    <citation type="submission" date="2016-10" db="EMBL/GenBank/DDBJ databases">
        <authorList>
            <person name="Varghese N."/>
            <person name="Submissions S."/>
        </authorList>
    </citation>
    <scope>NUCLEOTIDE SEQUENCE [LARGE SCALE GENOMIC DNA]</scope>
    <source>
        <strain evidence="4">S9</strain>
    </source>
</reference>
<accession>A0A1H9R6I4</accession>
<dbReference type="InterPro" id="IPR003788">
    <property type="entry name" value="NDUFAF7"/>
</dbReference>
<dbReference type="Pfam" id="PF02636">
    <property type="entry name" value="Methyltransf_28"/>
    <property type="match status" value="1"/>
</dbReference>
<dbReference type="InterPro" id="IPR038375">
    <property type="entry name" value="NDUFAF7_sf"/>
</dbReference>
<protein>
    <submittedName>
        <fullName evidence="3">SAM-dependent methyltransferase, MidA family</fullName>
    </submittedName>
</protein>
<evidence type="ECO:0000313" key="3">
    <source>
        <dbReference type="EMBL" id="SER68227.1"/>
    </source>
</evidence>
<dbReference type="Gene3D" id="3.40.50.12710">
    <property type="match status" value="1"/>
</dbReference>
<dbReference type="RefSeq" id="WP_093047726.1">
    <property type="nucleotide sequence ID" value="NZ_FOGT01000003.1"/>
</dbReference>
<dbReference type="EMBL" id="FOGT01000003">
    <property type="protein sequence ID" value="SER68227.1"/>
    <property type="molecule type" value="Genomic_DNA"/>
</dbReference>
<organism evidence="3 4">
    <name type="scientific">Salipaludibacillus aurantiacus</name>
    <dbReference type="NCBI Taxonomy" id="1601833"/>
    <lineage>
        <taxon>Bacteria</taxon>
        <taxon>Bacillati</taxon>
        <taxon>Bacillota</taxon>
        <taxon>Bacilli</taxon>
        <taxon>Bacillales</taxon>
        <taxon>Bacillaceae</taxon>
    </lineage>
</organism>
<keyword evidence="1 3" id="KW-0489">Methyltransferase</keyword>
<dbReference type="InterPro" id="IPR029063">
    <property type="entry name" value="SAM-dependent_MTases_sf"/>
</dbReference>
<dbReference type="Proteomes" id="UP000198571">
    <property type="component" value="Unassembled WGS sequence"/>
</dbReference>
<dbReference type="PANTHER" id="PTHR12049:SF7">
    <property type="entry name" value="PROTEIN ARGININE METHYLTRANSFERASE NDUFAF7, MITOCHONDRIAL"/>
    <property type="match status" value="1"/>
</dbReference>
<dbReference type="PANTHER" id="PTHR12049">
    <property type="entry name" value="PROTEIN ARGININE METHYLTRANSFERASE NDUFAF7, MITOCHONDRIAL"/>
    <property type="match status" value="1"/>
</dbReference>
<evidence type="ECO:0000256" key="1">
    <source>
        <dbReference type="ARBA" id="ARBA00022603"/>
    </source>
</evidence>
<dbReference type="SUPFAM" id="SSF53335">
    <property type="entry name" value="S-adenosyl-L-methionine-dependent methyltransferases"/>
    <property type="match status" value="1"/>
</dbReference>
<dbReference type="AlphaFoldDB" id="A0A1H9R6I4"/>
<dbReference type="OrthoDB" id="9794208at2"/>
<gene>
    <name evidence="3" type="ORF">SAMN05518684_1036</name>
</gene>
<evidence type="ECO:0000256" key="2">
    <source>
        <dbReference type="ARBA" id="ARBA00022679"/>
    </source>
</evidence>
<evidence type="ECO:0000313" key="4">
    <source>
        <dbReference type="Proteomes" id="UP000198571"/>
    </source>
</evidence>
<name>A0A1H9R6I4_9BACI</name>
<keyword evidence="2 3" id="KW-0808">Transferase</keyword>
<dbReference type="GO" id="GO:0035243">
    <property type="term" value="F:protein-arginine omega-N symmetric methyltransferase activity"/>
    <property type="evidence" value="ECO:0007669"/>
    <property type="project" value="TreeGrafter"/>
</dbReference>
<sequence length="379" mass="44266">MNELIAKLKEKSTPPWNFAFFMDTALYDPEAGYYTKNRLKLGKEGDFYTSNHVHPVFAETFARFFSDVFIKEKIQTAICEQGAGDGAFAYHTLSYFIREKPQVFKDLRYYIIESSPYHQRILLNRLDEFRDCVEIYASLSELREKVPHFDGIFFSNELLDAFPVHIVEQGEEGLKEVYVEPVNSSLHEKVLPCRNEEVINWIARFGPDLPPGFRTEVSLEMENWIRETAGWINKGMLVTVDYGYRNEELIQPERKEGSIRGYYNHEMVNDPLKRPGEMDLTSHIPWDAYEKIVSEEGFNFVCHERQDHFLLKAGLFSFLEEPSEMNPFSKEFKKNRAIQSLVHPGGISSSFQVNIYGRDLKEAENYSLFHEDPYQIKKP</sequence>